<feature type="compositionally biased region" description="Basic and acidic residues" evidence="1">
    <location>
        <begin position="1"/>
        <end position="10"/>
    </location>
</feature>
<dbReference type="EMBL" id="BAABUJ010000005">
    <property type="protein sequence ID" value="GAA5796076.1"/>
    <property type="molecule type" value="Genomic_DNA"/>
</dbReference>
<evidence type="ECO:0000313" key="4">
    <source>
        <dbReference type="Proteomes" id="UP001476247"/>
    </source>
</evidence>
<keyword evidence="4" id="KW-1185">Reference proteome</keyword>
<evidence type="ECO:0000313" key="3">
    <source>
        <dbReference type="EMBL" id="GAA5796076.1"/>
    </source>
</evidence>
<feature type="domain" description="Hyaluronan/mRNA-binding protein" evidence="2">
    <location>
        <begin position="15"/>
        <end position="63"/>
    </location>
</feature>
<dbReference type="Pfam" id="PF04774">
    <property type="entry name" value="HABP4_PAI-RBP1"/>
    <property type="match status" value="1"/>
</dbReference>
<feature type="region of interest" description="Disordered" evidence="1">
    <location>
        <begin position="1"/>
        <end position="29"/>
    </location>
</feature>
<protein>
    <recommendedName>
        <fullName evidence="2">Hyaluronan/mRNA-binding protein domain-containing protein</fullName>
    </recommendedName>
</protein>
<comment type="caution">
    <text evidence="3">The sequence shown here is derived from an EMBL/GenBank/DDBJ whole genome shotgun (WGS) entry which is preliminary data.</text>
</comment>
<reference evidence="3 4" key="1">
    <citation type="submission" date="2024-04" db="EMBL/GenBank/DDBJ databases">
        <title>genome sequences of Mucor flavus KT1a and Helicostylum pulchrum KT1b strains isolation_sourced from the surface of a dry-aged beef.</title>
        <authorList>
            <person name="Toyotome T."/>
            <person name="Hosono M."/>
            <person name="Torimaru M."/>
            <person name="Fukuda K."/>
            <person name="Mikami N."/>
        </authorList>
    </citation>
    <scope>NUCLEOTIDE SEQUENCE [LARGE SCALE GENOMIC DNA]</scope>
    <source>
        <strain evidence="3 4">KT1b</strain>
    </source>
</reference>
<dbReference type="InterPro" id="IPR006861">
    <property type="entry name" value="HABP4_PAIRBP1-bd"/>
</dbReference>
<evidence type="ECO:0000259" key="2">
    <source>
        <dbReference type="Pfam" id="PF04774"/>
    </source>
</evidence>
<organism evidence="3 4">
    <name type="scientific">Helicostylum pulchrum</name>
    <dbReference type="NCBI Taxonomy" id="562976"/>
    <lineage>
        <taxon>Eukaryota</taxon>
        <taxon>Fungi</taxon>
        <taxon>Fungi incertae sedis</taxon>
        <taxon>Mucoromycota</taxon>
        <taxon>Mucoromycotina</taxon>
        <taxon>Mucoromycetes</taxon>
        <taxon>Mucorales</taxon>
        <taxon>Mucorineae</taxon>
        <taxon>Mucoraceae</taxon>
        <taxon>Helicostylum</taxon>
    </lineage>
</organism>
<accession>A0ABP9XMS1</accession>
<sequence>MTRSKEGINRHEKHVSRNGQSESRFGIKKMGAGAGNWGVLGDEVPDVQEVARSEVEPNTVTEVKLKLVDSQTFENLRHSEQNSH</sequence>
<gene>
    <name evidence="3" type="ORF">HPULCUR_001445</name>
</gene>
<proteinExistence type="predicted"/>
<name>A0ABP9XMS1_9FUNG</name>
<evidence type="ECO:0000256" key="1">
    <source>
        <dbReference type="SAM" id="MobiDB-lite"/>
    </source>
</evidence>
<dbReference type="Proteomes" id="UP001476247">
    <property type="component" value="Unassembled WGS sequence"/>
</dbReference>